<feature type="transmembrane region" description="Helical" evidence="1">
    <location>
        <begin position="26"/>
        <end position="42"/>
    </location>
</feature>
<dbReference type="RefSeq" id="WP_111371147.1">
    <property type="nucleotide sequence ID" value="NZ_CP029480.1"/>
</dbReference>
<feature type="transmembrane region" description="Helical" evidence="1">
    <location>
        <begin position="167"/>
        <end position="185"/>
    </location>
</feature>
<feature type="transmembrane region" description="Helical" evidence="1">
    <location>
        <begin position="346"/>
        <end position="363"/>
    </location>
</feature>
<keyword evidence="3" id="KW-1185">Reference proteome</keyword>
<feature type="transmembrane region" description="Helical" evidence="1">
    <location>
        <begin position="54"/>
        <end position="71"/>
    </location>
</feature>
<sequence length="409" mass="46622">MIRLIFFLIFFIGANVLNTIHVDSFLFSYFILVMSLLSILLEKNLGQTLKQRKPEIYIILSIVILLVYRYFTGILTDSVRSSMILLITPIILLLLPNQLALKKDLKLSHQILKIILIFYIVECGIAITEYGIRGHIFLWIDTSFESHIYGSQGGSSFRSFALHGSPLTNALIVTTLNSFIIISSLKDKYKLFLWALGFAAVMAFNARAATIVTCFLFIVYLLKLISNKRTSLPTKLSIYFGTVSFAGLVSYLVVFHGLGSRLFKSQLLDQASGQKRLDVFSIFEYQGITEFLTGRSMNRFKLIQENAGLTIIENFWICEIILFGLIFVILFALLYIRLLKIHLKRYTLYNAAIVSISFLLLASTNNSLFTQYIPLLLFSLSAYLFRPGLFELILPPKYITNPPIKHLHK</sequence>
<dbReference type="Proteomes" id="UP000249873">
    <property type="component" value="Chromosome"/>
</dbReference>
<reference evidence="2 3" key="1">
    <citation type="submission" date="2018-05" db="EMBL/GenBank/DDBJ databases">
        <title>Complete genome sequence of Arcticibacterium luteifluviistationis SM1504T, a cytophagaceae bacterium isolated from Arctic surface seawater.</title>
        <authorList>
            <person name="Li Y."/>
            <person name="Qin Q.-L."/>
        </authorList>
    </citation>
    <scope>NUCLEOTIDE SEQUENCE [LARGE SCALE GENOMIC DNA]</scope>
    <source>
        <strain evidence="2 3">SM1504</strain>
    </source>
</reference>
<feature type="transmembrane region" description="Helical" evidence="1">
    <location>
        <begin position="191"/>
        <end position="224"/>
    </location>
</feature>
<proteinExistence type="predicted"/>
<feature type="transmembrane region" description="Helical" evidence="1">
    <location>
        <begin position="236"/>
        <end position="258"/>
    </location>
</feature>
<accession>A0A2Z4GAD4</accession>
<dbReference type="EMBL" id="CP029480">
    <property type="protein sequence ID" value="AWV98045.1"/>
    <property type="molecule type" value="Genomic_DNA"/>
</dbReference>
<feature type="transmembrane region" description="Helical" evidence="1">
    <location>
        <begin position="369"/>
        <end position="385"/>
    </location>
</feature>
<dbReference type="OrthoDB" id="7987387at2"/>
<keyword evidence="1" id="KW-1133">Transmembrane helix</keyword>
<evidence type="ECO:0000313" key="3">
    <source>
        <dbReference type="Proteomes" id="UP000249873"/>
    </source>
</evidence>
<protein>
    <recommendedName>
        <fullName evidence="4">O-antigen ligase domain-containing protein</fullName>
    </recommendedName>
</protein>
<feature type="transmembrane region" description="Helical" evidence="1">
    <location>
        <begin position="83"/>
        <end position="101"/>
    </location>
</feature>
<keyword evidence="1" id="KW-0812">Transmembrane</keyword>
<feature type="transmembrane region" description="Helical" evidence="1">
    <location>
        <begin position="314"/>
        <end position="334"/>
    </location>
</feature>
<organism evidence="2 3">
    <name type="scientific">Arcticibacterium luteifluviistationis</name>
    <dbReference type="NCBI Taxonomy" id="1784714"/>
    <lineage>
        <taxon>Bacteria</taxon>
        <taxon>Pseudomonadati</taxon>
        <taxon>Bacteroidota</taxon>
        <taxon>Cytophagia</taxon>
        <taxon>Cytophagales</taxon>
        <taxon>Leadbetterellaceae</taxon>
        <taxon>Arcticibacterium</taxon>
    </lineage>
</organism>
<gene>
    <name evidence="2" type="ORF">DJ013_07615</name>
</gene>
<dbReference type="AlphaFoldDB" id="A0A2Z4GAD4"/>
<dbReference type="KEGG" id="als:DJ013_07615"/>
<evidence type="ECO:0008006" key="4">
    <source>
        <dbReference type="Google" id="ProtNLM"/>
    </source>
</evidence>
<evidence type="ECO:0000313" key="2">
    <source>
        <dbReference type="EMBL" id="AWV98045.1"/>
    </source>
</evidence>
<keyword evidence="1" id="KW-0472">Membrane</keyword>
<evidence type="ECO:0000256" key="1">
    <source>
        <dbReference type="SAM" id="Phobius"/>
    </source>
</evidence>
<name>A0A2Z4GAD4_9BACT</name>